<dbReference type="EMBL" id="AJWJ01000055">
    <property type="protein sequence ID" value="KAF2076609.1"/>
    <property type="molecule type" value="Genomic_DNA"/>
</dbReference>
<sequence length="440" mass="50694">MINNVESYEIRNSKMFALNITVQDCRDATKGVAGFRETCKNGIICFNYDFCHRDTFPDPELEKDAQKAFLLKVRRECRGILFEQATGKLLCRKLHKFFNVNEMDETHPSKIDLNEPFQLLEKLDGSLIAPFYYGDKVCWGSKSGPTDLSDKVERYIERMLTPADTTTAPIKFNEFSKHWLTRGFTPLYEWCSESNQIVLYYATDKLSLISLRNMSTGEYMDVPTMKQTCLEYNVPMVNTIDIESHPVFSSPYKNKNTQELLTCVQKMEGVEGYILKFESGKIYKLKSEWYFGLSHAGPSTRFTHEKDVWALILSGTLDDTIAKIASIGPIPERYKNIQSFSVTLYQRIEQVSIKAIESTIKAKRDGKQRRHITNDPTIDTQSKKILFLFYDRISELDSVQDHLSDVSSHIIDKIKVLCNNSSKLEEARNILGKDIKYKDI</sequence>
<accession>A0A8J4Q0N9</accession>
<dbReference type="Pfam" id="PF09511">
    <property type="entry name" value="RNA_lig_T4_1"/>
    <property type="match status" value="1"/>
</dbReference>
<dbReference type="Proteomes" id="UP000695562">
    <property type="component" value="Unassembled WGS sequence"/>
</dbReference>
<evidence type="ECO:0000259" key="1">
    <source>
        <dbReference type="Pfam" id="PF09511"/>
    </source>
</evidence>
<name>A0A8J4Q0N9_9MYCE</name>
<protein>
    <recommendedName>
        <fullName evidence="1">T4 RNA ligase 1-like N-terminal domain-containing protein</fullName>
    </recommendedName>
</protein>
<feature type="domain" description="T4 RNA ligase 1-like N-terminal" evidence="1">
    <location>
        <begin position="76"/>
        <end position="290"/>
    </location>
</feature>
<dbReference type="InterPro" id="IPR019039">
    <property type="entry name" value="T4-Rnl1-like_N"/>
</dbReference>
<evidence type="ECO:0000313" key="2">
    <source>
        <dbReference type="EMBL" id="KAF2076609.1"/>
    </source>
</evidence>
<reference evidence="2" key="1">
    <citation type="submission" date="2020-01" db="EMBL/GenBank/DDBJ databases">
        <title>Development of genomics and gene disruption for Polysphondylium violaceum indicates a role for the polyketide synthase stlB in stalk morphogenesis.</title>
        <authorList>
            <person name="Narita B."/>
            <person name="Kawabe Y."/>
            <person name="Kin K."/>
            <person name="Saito T."/>
            <person name="Gibbs R."/>
            <person name="Kuspa A."/>
            <person name="Muzny D."/>
            <person name="Queller D."/>
            <person name="Richards S."/>
            <person name="Strassman J."/>
            <person name="Sucgang R."/>
            <person name="Worley K."/>
            <person name="Schaap P."/>
        </authorList>
    </citation>
    <scope>NUCLEOTIDE SEQUENCE</scope>
    <source>
        <strain evidence="2">QSvi11</strain>
    </source>
</reference>
<gene>
    <name evidence="2" type="ORF">CYY_002095</name>
</gene>
<dbReference type="OrthoDB" id="16479at2759"/>
<evidence type="ECO:0000313" key="3">
    <source>
        <dbReference type="Proteomes" id="UP000695562"/>
    </source>
</evidence>
<dbReference type="AlphaFoldDB" id="A0A8J4Q0N9"/>
<comment type="caution">
    <text evidence="2">The sequence shown here is derived from an EMBL/GenBank/DDBJ whole genome shotgun (WGS) entry which is preliminary data.</text>
</comment>
<organism evidence="2 3">
    <name type="scientific">Polysphondylium violaceum</name>
    <dbReference type="NCBI Taxonomy" id="133409"/>
    <lineage>
        <taxon>Eukaryota</taxon>
        <taxon>Amoebozoa</taxon>
        <taxon>Evosea</taxon>
        <taxon>Eumycetozoa</taxon>
        <taxon>Dictyostelia</taxon>
        <taxon>Dictyosteliales</taxon>
        <taxon>Dictyosteliaceae</taxon>
        <taxon>Polysphondylium</taxon>
    </lineage>
</organism>
<keyword evidence="3" id="KW-1185">Reference proteome</keyword>
<proteinExistence type="predicted"/>